<dbReference type="PROSITE" id="PS51257">
    <property type="entry name" value="PROKAR_LIPOPROTEIN"/>
    <property type="match status" value="1"/>
</dbReference>
<feature type="transmembrane region" description="Helical" evidence="1">
    <location>
        <begin position="5"/>
        <end position="23"/>
    </location>
</feature>
<dbReference type="InterPro" id="IPR014729">
    <property type="entry name" value="Rossmann-like_a/b/a_fold"/>
</dbReference>
<evidence type="ECO:0000313" key="4">
    <source>
        <dbReference type="Proteomes" id="UP000284178"/>
    </source>
</evidence>
<dbReference type="PANTHER" id="PTHR30336">
    <property type="entry name" value="INNER MEMBRANE PROTEIN, PROBABLE PERMEASE"/>
    <property type="match status" value="1"/>
</dbReference>
<protein>
    <submittedName>
        <fullName evidence="3">YdcF family protein</fullName>
    </submittedName>
</protein>
<dbReference type="Proteomes" id="UP000284178">
    <property type="component" value="Unassembled WGS sequence"/>
</dbReference>
<proteinExistence type="predicted"/>
<keyword evidence="4" id="KW-1185">Reference proteome</keyword>
<dbReference type="InterPro" id="IPR051599">
    <property type="entry name" value="Cell_Envelope_Assoc"/>
</dbReference>
<evidence type="ECO:0000313" key="3">
    <source>
        <dbReference type="EMBL" id="RGR73974.1"/>
    </source>
</evidence>
<evidence type="ECO:0000259" key="2">
    <source>
        <dbReference type="Pfam" id="PF02698"/>
    </source>
</evidence>
<accession>A0A412G0N5</accession>
<keyword evidence="1" id="KW-0812">Transmembrane</keyword>
<organism evidence="3 4">
    <name type="scientific">Holdemania filiformis</name>
    <dbReference type="NCBI Taxonomy" id="61171"/>
    <lineage>
        <taxon>Bacteria</taxon>
        <taxon>Bacillati</taxon>
        <taxon>Bacillota</taxon>
        <taxon>Erysipelotrichia</taxon>
        <taxon>Erysipelotrichales</taxon>
        <taxon>Erysipelotrichaceae</taxon>
        <taxon>Holdemania</taxon>
    </lineage>
</organism>
<name>A0A412G0N5_9FIRM</name>
<dbReference type="Pfam" id="PF02698">
    <property type="entry name" value="DUF218"/>
    <property type="match status" value="1"/>
</dbReference>
<gene>
    <name evidence="3" type="ORF">DWY25_09180</name>
</gene>
<dbReference type="EMBL" id="QRUP01000010">
    <property type="protein sequence ID" value="RGR73974.1"/>
    <property type="molecule type" value="Genomic_DNA"/>
</dbReference>
<comment type="caution">
    <text evidence="3">The sequence shown here is derived from an EMBL/GenBank/DDBJ whole genome shotgun (WGS) entry which is preliminary data.</text>
</comment>
<feature type="domain" description="DUF218" evidence="2">
    <location>
        <begin position="94"/>
        <end position="237"/>
    </location>
</feature>
<feature type="transmembrane region" description="Helical" evidence="1">
    <location>
        <begin position="59"/>
        <end position="78"/>
    </location>
</feature>
<keyword evidence="1" id="KW-0472">Membrane</keyword>
<dbReference type="InterPro" id="IPR003848">
    <property type="entry name" value="DUF218"/>
</dbReference>
<dbReference type="GO" id="GO:0043164">
    <property type="term" value="P:Gram-negative-bacterium-type cell wall biogenesis"/>
    <property type="evidence" value="ECO:0007669"/>
    <property type="project" value="TreeGrafter"/>
</dbReference>
<keyword evidence="1" id="KW-1133">Transmembrane helix</keyword>
<dbReference type="Gene3D" id="3.40.50.620">
    <property type="entry name" value="HUPs"/>
    <property type="match status" value="1"/>
</dbReference>
<dbReference type="PANTHER" id="PTHR30336:SF4">
    <property type="entry name" value="ENVELOPE BIOGENESIS FACTOR ELYC"/>
    <property type="match status" value="1"/>
</dbReference>
<dbReference type="GO" id="GO:0005886">
    <property type="term" value="C:plasma membrane"/>
    <property type="evidence" value="ECO:0007669"/>
    <property type="project" value="TreeGrafter"/>
</dbReference>
<dbReference type="CDD" id="cd06259">
    <property type="entry name" value="YdcF-like"/>
    <property type="match status" value="1"/>
</dbReference>
<dbReference type="AlphaFoldDB" id="A0A412G0N5"/>
<evidence type="ECO:0000256" key="1">
    <source>
        <dbReference type="SAM" id="Phobius"/>
    </source>
</evidence>
<dbReference type="RefSeq" id="WP_117894983.1">
    <property type="nucleotide sequence ID" value="NZ_CABJCV010000010.1"/>
</dbReference>
<sequence>MKRKIIMVILGIICLAYACLTMITVSLQFGNAFFLTLGTMLISEDLIHEKLGNSGKRWMNGIWMISGVLVLILISFMVNAANTHISASQDQGTTVIVLGAKINAGQPSLILERRLQAALDYANENPECTVIVTGGQGNGEDYAESTIMKNWLVENGLETNRILEENQARNTGENLKYSLKLLRQNNLSENVVIVTDSFHQLRASILAKQLGIEQISAVNSKTPVSLIPMYTVREWFGLVKALVLQK</sequence>
<reference evidence="3 4" key="1">
    <citation type="submission" date="2018-08" db="EMBL/GenBank/DDBJ databases">
        <title>A genome reference for cultivated species of the human gut microbiota.</title>
        <authorList>
            <person name="Zou Y."/>
            <person name="Xue W."/>
            <person name="Luo G."/>
        </authorList>
    </citation>
    <scope>NUCLEOTIDE SEQUENCE [LARGE SCALE GENOMIC DNA]</scope>
    <source>
        <strain evidence="3 4">AF24-29</strain>
    </source>
</reference>
<dbReference type="GeneID" id="83015572"/>
<dbReference type="GO" id="GO:0000270">
    <property type="term" value="P:peptidoglycan metabolic process"/>
    <property type="evidence" value="ECO:0007669"/>
    <property type="project" value="TreeGrafter"/>
</dbReference>